<gene>
    <name evidence="1" type="ORF">CMC5_008820</name>
</gene>
<dbReference type="Proteomes" id="UP000067626">
    <property type="component" value="Chromosome"/>
</dbReference>
<dbReference type="Gene3D" id="3.40.50.1820">
    <property type="entry name" value="alpha/beta hydrolase"/>
    <property type="match status" value="1"/>
</dbReference>
<evidence type="ECO:0000313" key="1">
    <source>
        <dbReference type="EMBL" id="AKT36761.1"/>
    </source>
</evidence>
<dbReference type="EMBL" id="CP012159">
    <property type="protein sequence ID" value="AKT36761.1"/>
    <property type="molecule type" value="Genomic_DNA"/>
</dbReference>
<organism evidence="1 2">
    <name type="scientific">Chondromyces crocatus</name>
    <dbReference type="NCBI Taxonomy" id="52"/>
    <lineage>
        <taxon>Bacteria</taxon>
        <taxon>Pseudomonadati</taxon>
        <taxon>Myxococcota</taxon>
        <taxon>Polyangia</taxon>
        <taxon>Polyangiales</taxon>
        <taxon>Polyangiaceae</taxon>
        <taxon>Chondromyces</taxon>
    </lineage>
</organism>
<dbReference type="AlphaFoldDB" id="A0A0K1E7A3"/>
<evidence type="ECO:0000313" key="2">
    <source>
        <dbReference type="Proteomes" id="UP000067626"/>
    </source>
</evidence>
<reference evidence="1 2" key="1">
    <citation type="submission" date="2015-07" db="EMBL/GenBank/DDBJ databases">
        <title>Genome analysis of myxobacterium Chondromyces crocatus Cm c5 reveals a high potential for natural compound synthesis and the genetic basis for the loss of fruiting body formation.</title>
        <authorList>
            <person name="Zaburannyi N."/>
            <person name="Bunk B."/>
            <person name="Maier J."/>
            <person name="Overmann J."/>
            <person name="Mueller R."/>
        </authorList>
    </citation>
    <scope>NUCLEOTIDE SEQUENCE [LARGE SCALE GENOMIC DNA]</scope>
    <source>
        <strain evidence="1 2">Cm c5</strain>
    </source>
</reference>
<protein>
    <submittedName>
        <fullName evidence="1">Uncharacterized protein</fullName>
    </submittedName>
</protein>
<proteinExistence type="predicted"/>
<dbReference type="KEGG" id="ccro:CMC5_008820"/>
<name>A0A0K1E7A3_CHOCO</name>
<sequence length="187" mass="19478">MIYLHGRCGDPHAFHAWDQAVAQRATVISIQGDVPCEGSQRTTWSRSASGLDRRISRALTAVSAERGAPLDETSLTVVGYSLGASRAEDLTRAFPGRYPRAILVAGPVAPEVGSFTGGGAVVVVAGALDRRAHLQEGAAALIAAGVVASYLILPGAAHGAYGPEGERVMGEAFSWVFERVPSLARSP</sequence>
<accession>A0A0K1E7A3</accession>
<keyword evidence="2" id="KW-1185">Reference proteome</keyword>
<dbReference type="SUPFAM" id="SSF53474">
    <property type="entry name" value="alpha/beta-Hydrolases"/>
    <property type="match status" value="1"/>
</dbReference>
<dbReference type="InterPro" id="IPR029058">
    <property type="entry name" value="AB_hydrolase_fold"/>
</dbReference>